<dbReference type="PROSITE" id="PS00036">
    <property type="entry name" value="BZIP_BASIC"/>
    <property type="match status" value="1"/>
</dbReference>
<dbReference type="SUPFAM" id="SSF57959">
    <property type="entry name" value="Leucine zipper domain"/>
    <property type="match status" value="1"/>
</dbReference>
<feature type="compositionally biased region" description="Low complexity" evidence="7">
    <location>
        <begin position="214"/>
        <end position="228"/>
    </location>
</feature>
<name>A0A397SPS5_9GLOM</name>
<evidence type="ECO:0000256" key="5">
    <source>
        <dbReference type="ARBA" id="ARBA00023242"/>
    </source>
</evidence>
<feature type="region of interest" description="Disordered" evidence="7">
    <location>
        <begin position="214"/>
        <end position="239"/>
    </location>
</feature>
<feature type="compositionally biased region" description="Low complexity" evidence="7">
    <location>
        <begin position="190"/>
        <end position="201"/>
    </location>
</feature>
<accession>A0A397SPS5</accession>
<keyword evidence="6" id="KW-0175">Coiled coil</keyword>
<evidence type="ECO:0000313" key="10">
    <source>
        <dbReference type="Proteomes" id="UP000265703"/>
    </source>
</evidence>
<evidence type="ECO:0000259" key="8">
    <source>
        <dbReference type="PROSITE" id="PS50217"/>
    </source>
</evidence>
<dbReference type="Pfam" id="PF07716">
    <property type="entry name" value="bZIP_2"/>
    <property type="match status" value="1"/>
</dbReference>
<proteinExistence type="predicted"/>
<sequence length="333" mass="36636">MVSTPTPSCDDPNNKVNIMSQYQDYSQYIDFTSTGSPQKSGGYEETWIYDLDLLTGNDLFYQDSSTYNISPELTTSSMTTPSLTLDGISTPHDLNQDLNDSPLFNHSYVPSPSLEPALDFFPDLSNDSNVSVASGRSLLQLAIPSTSIIIPVDDSPLNAIPVGSAHSPALTIPWSTDFTNSTSTEDVQNSSSSMSLSSFSPVNSPNISSTVVSSTVTSPLMPSDSINSRSRKRSISRVDKDPQVVADELALKRAKNTDAARRSRLRKQMRMESLVKQVADLKTENNDLQTRIAVLESEKKGLEDKYTEKDTRVNMLEQQLAEAHERLIKRNAP</sequence>
<dbReference type="PANTHER" id="PTHR13044">
    <property type="entry name" value="ACTIVATING TRANSCRIPTION FACTOR ATF 4/5"/>
    <property type="match status" value="1"/>
</dbReference>
<gene>
    <name evidence="9" type="ORF">C1645_807562</name>
</gene>
<reference evidence="9 10" key="1">
    <citation type="submission" date="2018-06" db="EMBL/GenBank/DDBJ databases">
        <title>Comparative genomics reveals the genomic features of Rhizophagus irregularis, R. cerebriforme, R. diaphanum and Gigaspora rosea, and their symbiotic lifestyle signature.</title>
        <authorList>
            <person name="Morin E."/>
            <person name="San Clemente H."/>
            <person name="Chen E.C.H."/>
            <person name="De La Providencia I."/>
            <person name="Hainaut M."/>
            <person name="Kuo A."/>
            <person name="Kohler A."/>
            <person name="Murat C."/>
            <person name="Tang N."/>
            <person name="Roy S."/>
            <person name="Loubradou J."/>
            <person name="Henrissat B."/>
            <person name="Grigoriev I.V."/>
            <person name="Corradi N."/>
            <person name="Roux C."/>
            <person name="Martin F.M."/>
        </authorList>
    </citation>
    <scope>NUCLEOTIDE SEQUENCE [LARGE SCALE GENOMIC DNA]</scope>
    <source>
        <strain evidence="9 10">DAOM 227022</strain>
    </source>
</reference>
<organism evidence="9 10">
    <name type="scientific">Glomus cerebriforme</name>
    <dbReference type="NCBI Taxonomy" id="658196"/>
    <lineage>
        <taxon>Eukaryota</taxon>
        <taxon>Fungi</taxon>
        <taxon>Fungi incertae sedis</taxon>
        <taxon>Mucoromycota</taxon>
        <taxon>Glomeromycotina</taxon>
        <taxon>Glomeromycetes</taxon>
        <taxon>Glomerales</taxon>
        <taxon>Glomeraceae</taxon>
        <taxon>Glomus</taxon>
    </lineage>
</organism>
<evidence type="ECO:0000313" key="9">
    <source>
        <dbReference type="EMBL" id="RIA86909.1"/>
    </source>
</evidence>
<comment type="subcellular location">
    <subcellularLocation>
        <location evidence="1">Nucleus</location>
    </subcellularLocation>
</comment>
<dbReference type="CDD" id="cd12193">
    <property type="entry name" value="bZIP_GCN4"/>
    <property type="match status" value="1"/>
</dbReference>
<keyword evidence="10" id="KW-1185">Reference proteome</keyword>
<evidence type="ECO:0000256" key="4">
    <source>
        <dbReference type="ARBA" id="ARBA00023163"/>
    </source>
</evidence>
<dbReference type="EMBL" id="QKYT01000337">
    <property type="protein sequence ID" value="RIA86909.1"/>
    <property type="molecule type" value="Genomic_DNA"/>
</dbReference>
<keyword evidence="3" id="KW-0238">DNA-binding</keyword>
<feature type="coiled-coil region" evidence="6">
    <location>
        <begin position="271"/>
        <end position="326"/>
    </location>
</feature>
<dbReference type="Proteomes" id="UP000265703">
    <property type="component" value="Unassembled WGS sequence"/>
</dbReference>
<dbReference type="Gene3D" id="3.30.160.60">
    <property type="entry name" value="Classic Zinc Finger"/>
    <property type="match status" value="1"/>
</dbReference>
<evidence type="ECO:0000256" key="2">
    <source>
        <dbReference type="ARBA" id="ARBA00023015"/>
    </source>
</evidence>
<evidence type="ECO:0000256" key="1">
    <source>
        <dbReference type="ARBA" id="ARBA00004123"/>
    </source>
</evidence>
<evidence type="ECO:0000256" key="3">
    <source>
        <dbReference type="ARBA" id="ARBA00023125"/>
    </source>
</evidence>
<dbReference type="GO" id="GO:0001228">
    <property type="term" value="F:DNA-binding transcription activator activity, RNA polymerase II-specific"/>
    <property type="evidence" value="ECO:0007669"/>
    <property type="project" value="TreeGrafter"/>
</dbReference>
<evidence type="ECO:0000256" key="7">
    <source>
        <dbReference type="SAM" id="MobiDB-lite"/>
    </source>
</evidence>
<comment type="caution">
    <text evidence="9">The sequence shown here is derived from an EMBL/GenBank/DDBJ whole genome shotgun (WGS) entry which is preliminary data.</text>
</comment>
<keyword evidence="5" id="KW-0539">Nucleus</keyword>
<dbReference type="InterPro" id="IPR004827">
    <property type="entry name" value="bZIP"/>
</dbReference>
<dbReference type="GO" id="GO:0000977">
    <property type="term" value="F:RNA polymerase II transcription regulatory region sequence-specific DNA binding"/>
    <property type="evidence" value="ECO:0007669"/>
    <property type="project" value="TreeGrafter"/>
</dbReference>
<feature type="region of interest" description="Disordered" evidence="7">
    <location>
        <begin position="180"/>
        <end position="201"/>
    </location>
</feature>
<evidence type="ECO:0000256" key="6">
    <source>
        <dbReference type="SAM" id="Coils"/>
    </source>
</evidence>
<dbReference type="OrthoDB" id="2257100at2759"/>
<keyword evidence="4" id="KW-0804">Transcription</keyword>
<dbReference type="PANTHER" id="PTHR13044:SF14">
    <property type="entry name" value="CRYPTOCEPHAL, ISOFORM A"/>
    <property type="match status" value="1"/>
</dbReference>
<feature type="domain" description="BZIP" evidence="8">
    <location>
        <begin position="252"/>
        <end position="309"/>
    </location>
</feature>
<dbReference type="AlphaFoldDB" id="A0A397SPS5"/>
<feature type="compositionally biased region" description="Polar residues" evidence="7">
    <location>
        <begin position="180"/>
        <end position="189"/>
    </location>
</feature>
<dbReference type="InterPro" id="IPR046347">
    <property type="entry name" value="bZIP_sf"/>
</dbReference>
<dbReference type="GO" id="GO:0005634">
    <property type="term" value="C:nucleus"/>
    <property type="evidence" value="ECO:0007669"/>
    <property type="project" value="UniProtKB-SubCell"/>
</dbReference>
<dbReference type="SMART" id="SM00338">
    <property type="entry name" value="BRLZ"/>
    <property type="match status" value="1"/>
</dbReference>
<dbReference type="PROSITE" id="PS50217">
    <property type="entry name" value="BZIP"/>
    <property type="match status" value="1"/>
</dbReference>
<protein>
    <recommendedName>
        <fullName evidence="8">BZIP domain-containing protein</fullName>
    </recommendedName>
</protein>
<keyword evidence="2" id="KW-0805">Transcription regulation</keyword>